<evidence type="ECO:0000313" key="2">
    <source>
        <dbReference type="EMBL" id="MEJ5945373.1"/>
    </source>
</evidence>
<accession>A0ABU8RK47</accession>
<proteinExistence type="predicted"/>
<feature type="region of interest" description="Disordered" evidence="1">
    <location>
        <begin position="1"/>
        <end position="50"/>
    </location>
</feature>
<protein>
    <submittedName>
        <fullName evidence="2">Uncharacterized protein</fullName>
    </submittedName>
</protein>
<keyword evidence="3" id="KW-1185">Reference proteome</keyword>
<comment type="caution">
    <text evidence="2">The sequence shown here is derived from an EMBL/GenBank/DDBJ whole genome shotgun (WGS) entry which is preliminary data.</text>
</comment>
<feature type="compositionally biased region" description="Low complexity" evidence="1">
    <location>
        <begin position="89"/>
        <end position="100"/>
    </location>
</feature>
<dbReference type="EMBL" id="JBBIAA010000007">
    <property type="protein sequence ID" value="MEJ5945373.1"/>
    <property type="molecule type" value="Genomic_DNA"/>
</dbReference>
<feature type="compositionally biased region" description="Low complexity" evidence="1">
    <location>
        <begin position="1"/>
        <end position="13"/>
    </location>
</feature>
<dbReference type="Proteomes" id="UP001387100">
    <property type="component" value="Unassembled WGS sequence"/>
</dbReference>
<evidence type="ECO:0000313" key="3">
    <source>
        <dbReference type="Proteomes" id="UP001387100"/>
    </source>
</evidence>
<gene>
    <name evidence="2" type="ORF">WDZ17_08705</name>
</gene>
<feature type="region of interest" description="Disordered" evidence="1">
    <location>
        <begin position="81"/>
        <end position="113"/>
    </location>
</feature>
<dbReference type="RefSeq" id="WP_339574758.1">
    <property type="nucleotide sequence ID" value="NZ_JBBIAA010000007.1"/>
</dbReference>
<evidence type="ECO:0000256" key="1">
    <source>
        <dbReference type="SAM" id="MobiDB-lite"/>
    </source>
</evidence>
<name>A0ABU8RK47_9ACTN</name>
<reference evidence="2 3" key="1">
    <citation type="journal article" date="2017" name="Int. J. Syst. Evol. Microbiol.">
        <title>Pseudokineococcus basanitobsidens sp. nov., isolated from volcanic rock.</title>
        <authorList>
            <person name="Lee D.W."/>
            <person name="Park M.Y."/>
            <person name="Kim J.J."/>
            <person name="Kim B.S."/>
        </authorList>
    </citation>
    <scope>NUCLEOTIDE SEQUENCE [LARGE SCALE GENOMIC DNA]</scope>
    <source>
        <strain evidence="2 3">DSM 103726</strain>
    </source>
</reference>
<organism evidence="2 3">
    <name type="scientific">Pseudokineococcus basanitobsidens</name>
    <dbReference type="NCBI Taxonomy" id="1926649"/>
    <lineage>
        <taxon>Bacteria</taxon>
        <taxon>Bacillati</taxon>
        <taxon>Actinomycetota</taxon>
        <taxon>Actinomycetes</taxon>
        <taxon>Kineosporiales</taxon>
        <taxon>Kineosporiaceae</taxon>
        <taxon>Pseudokineococcus</taxon>
    </lineage>
</organism>
<sequence length="253" mass="24871">MSRDALGAAPAGGEPDDAPPGPRGGDDLDGGDPGPGPPPRRAADGLPPRRRRVLAGVGAAALLAAAFAAGERVGERAVDAHAPGDDAVGRGSAGAPSGASEGSGGGNGSPAAYAQLFPDEEDRRAATVVVSWGGVLGVGEGTRVVVAVVADEDTGVVTARLADRGSQGGGSELVRGDLAREVLLRAGEVDAAGRDVAVVSVRGRGSGTIAVEVADSGYQLTVATSPRVHLAVVEGDEVRLLLAVPVSGPRPRA</sequence>